<comment type="caution">
    <text evidence="2">The sequence shown here is derived from an EMBL/GenBank/DDBJ whole genome shotgun (WGS) entry which is preliminary data.</text>
</comment>
<dbReference type="OrthoDB" id="9809953at2"/>
<keyword evidence="1" id="KW-0732">Signal</keyword>
<evidence type="ECO:0000256" key="1">
    <source>
        <dbReference type="SAM" id="SignalP"/>
    </source>
</evidence>
<sequence length="353" mass="38293">MIRPVRRLFRALLVVPAFAGGLTVAHAQIGGQSAFSSLSLPPAAYLAGVGGMSVSGRTADPNMLYGNPALLNSEMDGRLALSYGGYLGDIKQSTAAYVRNSEKLGRWGFGLSYLSYGDFDMYDPAGNPMGKFSVNDYHLSLSNAHTVGPFTMGATARFAVAGIAGNHSMATLLDVGSVFKHPEKDWTVGLAVKNVGYQVKPFDGSNREPLPLDVQLGTSIKPEHMPVRFTITAHHLQQFDIVYLDTLQSRTQSLDGTTKVPKKSVGDKIARHFTVGGELLLGKGFNIRVSYNHMRRRELRLDNTSGGAGLAFGGMLRLGAYQFEYTRAMYHVSGGANYITLTRNVDELFSKKN</sequence>
<feature type="signal peptide" evidence="1">
    <location>
        <begin position="1"/>
        <end position="27"/>
    </location>
</feature>
<protein>
    <submittedName>
        <fullName evidence="2">Type IX secretion system protein PorQ</fullName>
    </submittedName>
</protein>
<gene>
    <name evidence="2" type="primary">porQ</name>
    <name evidence="2" type="ORF">FDY95_13420</name>
</gene>
<dbReference type="NCBIfam" id="NF033709">
    <property type="entry name" value="PorV_fam"/>
    <property type="match status" value="1"/>
</dbReference>
<dbReference type="RefSeq" id="WP_138078273.1">
    <property type="nucleotide sequence ID" value="NZ_VAJM01000005.1"/>
</dbReference>
<reference evidence="2 3" key="1">
    <citation type="submission" date="2019-05" db="EMBL/GenBank/DDBJ databases">
        <title>Hymenobacter edaphi sp. nov., isolated from abandoned arsenic-contaminated farmland soil.</title>
        <authorList>
            <person name="Nie L."/>
        </authorList>
    </citation>
    <scope>NUCLEOTIDE SEQUENCE [LARGE SCALE GENOMIC DNA]</scope>
    <source>
        <strain evidence="2 3">1-3-3-8</strain>
    </source>
</reference>
<proteinExistence type="predicted"/>
<dbReference type="NCBIfam" id="NF033711">
    <property type="entry name" value="T9SS_PorQ"/>
    <property type="match status" value="1"/>
</dbReference>
<name>A0A5R8WQ32_9BACT</name>
<dbReference type="EMBL" id="VAJM01000005">
    <property type="protein sequence ID" value="TLM92423.1"/>
    <property type="molecule type" value="Genomic_DNA"/>
</dbReference>
<organism evidence="2 3">
    <name type="scientific">Hymenobacter jeollabukensis</name>
    <dbReference type="NCBI Taxonomy" id="2025313"/>
    <lineage>
        <taxon>Bacteria</taxon>
        <taxon>Pseudomonadati</taxon>
        <taxon>Bacteroidota</taxon>
        <taxon>Cytophagia</taxon>
        <taxon>Cytophagales</taxon>
        <taxon>Hymenobacteraceae</taxon>
        <taxon>Hymenobacter</taxon>
    </lineage>
</organism>
<feature type="chain" id="PRO_5024382314" evidence="1">
    <location>
        <begin position="28"/>
        <end position="353"/>
    </location>
</feature>
<evidence type="ECO:0000313" key="2">
    <source>
        <dbReference type="EMBL" id="TLM92423.1"/>
    </source>
</evidence>
<evidence type="ECO:0000313" key="3">
    <source>
        <dbReference type="Proteomes" id="UP000305517"/>
    </source>
</evidence>
<accession>A0A5R8WQ32</accession>
<dbReference type="Proteomes" id="UP000305517">
    <property type="component" value="Unassembled WGS sequence"/>
</dbReference>
<keyword evidence="3" id="KW-1185">Reference proteome</keyword>
<dbReference type="AlphaFoldDB" id="A0A5R8WQ32"/>